<dbReference type="GO" id="GO:0005743">
    <property type="term" value="C:mitochondrial inner membrane"/>
    <property type="evidence" value="ECO:0007669"/>
    <property type="project" value="UniProtKB-SubCell"/>
</dbReference>
<dbReference type="Pfam" id="PF02320">
    <property type="entry name" value="UCR_hinge"/>
    <property type="match status" value="1"/>
</dbReference>
<keyword evidence="12" id="KW-1185">Reference proteome</keyword>
<keyword evidence="4" id="KW-0679">Respiratory chain</keyword>
<dbReference type="Gene3D" id="1.10.287.20">
    <property type="entry name" value="Ubiquinol-cytochrome C reductase hinge domain"/>
    <property type="match status" value="1"/>
</dbReference>
<keyword evidence="8" id="KW-0472">Membrane</keyword>
<feature type="region of interest" description="Disordered" evidence="9">
    <location>
        <begin position="100"/>
        <end position="130"/>
    </location>
</feature>
<comment type="subcellular location">
    <subcellularLocation>
        <location evidence="1">Mitochondrion inner membrane</location>
    </subcellularLocation>
</comment>
<evidence type="ECO:0000256" key="4">
    <source>
        <dbReference type="ARBA" id="ARBA00022660"/>
    </source>
</evidence>
<dbReference type="Proteomes" id="UP001497744">
    <property type="component" value="Unassembled WGS sequence"/>
</dbReference>
<gene>
    <name evidence="11" type="ORF">BcabD6B2_40750</name>
</gene>
<sequence length="460" mass="51631">MAYPYRPKFLFKYPEYIPPTDEQDAQIDPRQKLEPPCLEKCKNFTKLYEECAERVKHRNAIYKAAAKEGRGLEVQGPGQCLGQHYDVVHCVDNCERRAAPTKAARLRPANETRPPSQPAPDAGPHTNLTTSRNTVLYNSLDVLQRVPVLLHHLVVVPRLEGPQNLDDLLVALRKRHAPVRKVAPLHAPRPNLPAEPPRRPVKRRLGLRLGGRSALLPLDAPHQQLDVPLDGELAALNHNHRRTVTRDDAAAGEVELLSVDVHLEEQLRVRQGPDGKQRRLNLLVLPNLPLPGVLLRTLLGRELALLVALLVAPQPLLHLLAHLLLHPRGVGHRLVLEHPHQVGELELGRGRRQQPDAHLVLNLLELLLPLPPAQRLALLLGEHDDRRLLGPLPLPVDLARVLDVVVELSLVYHAQIRLHVQRLVLLRVRRLEGVLPRLEHDDAAIPPLQPGLLIVLRTRP</sequence>
<reference evidence="11 12" key="1">
    <citation type="submission" date="2021-06" db="EMBL/GenBank/DDBJ databases">
        <title>Genome sequence of Babesia caballi.</title>
        <authorList>
            <person name="Yamagishi J."/>
            <person name="Kidaka T."/>
            <person name="Ochi A."/>
        </authorList>
    </citation>
    <scope>NUCLEOTIDE SEQUENCE [LARGE SCALE GENOMIC DNA]</scope>
    <source>
        <strain evidence="11">USDA-D6B2</strain>
    </source>
</reference>
<keyword evidence="3" id="KW-0813">Transport</keyword>
<evidence type="ECO:0000256" key="6">
    <source>
        <dbReference type="ARBA" id="ARBA00022982"/>
    </source>
</evidence>
<keyword evidence="5" id="KW-0999">Mitochondrion inner membrane</keyword>
<proteinExistence type="inferred from homology"/>
<evidence type="ECO:0000256" key="1">
    <source>
        <dbReference type="ARBA" id="ARBA00004273"/>
    </source>
</evidence>
<dbReference type="SUPFAM" id="SSF81531">
    <property type="entry name" value="Non-heme 11 kDa protein of cytochrome bc1 complex (Ubiquinol-cytochrome c reductase)"/>
    <property type="match status" value="1"/>
</dbReference>
<evidence type="ECO:0000256" key="8">
    <source>
        <dbReference type="ARBA" id="ARBA00023136"/>
    </source>
</evidence>
<protein>
    <submittedName>
        <fullName evidence="11">Ubiquinol-cytochrome C reductase hinge protein, putative</fullName>
    </submittedName>
</protein>
<evidence type="ECO:0000256" key="9">
    <source>
        <dbReference type="SAM" id="MobiDB-lite"/>
    </source>
</evidence>
<dbReference type="InterPro" id="IPR023184">
    <property type="entry name" value="Ubol_cytC_Rdtase_hinge_dom"/>
</dbReference>
<evidence type="ECO:0000313" key="12">
    <source>
        <dbReference type="Proteomes" id="UP001497744"/>
    </source>
</evidence>
<dbReference type="RefSeq" id="XP_067716709.1">
    <property type="nucleotide sequence ID" value="XM_067860608.1"/>
</dbReference>
<name>A0AAV4LY65_BABCB</name>
<evidence type="ECO:0000256" key="5">
    <source>
        <dbReference type="ARBA" id="ARBA00022792"/>
    </source>
</evidence>
<dbReference type="GeneID" id="94196121"/>
<evidence type="ECO:0000313" key="11">
    <source>
        <dbReference type="EMBL" id="GIX64640.1"/>
    </source>
</evidence>
<dbReference type="AlphaFoldDB" id="A0AAV4LY65"/>
<keyword evidence="6" id="KW-0249">Electron transport</keyword>
<evidence type="ECO:0000256" key="3">
    <source>
        <dbReference type="ARBA" id="ARBA00022448"/>
    </source>
</evidence>
<feature type="domain" description="Ubiquinol-cytochrome C reductase hinge" evidence="10">
    <location>
        <begin position="28"/>
        <end position="94"/>
    </location>
</feature>
<dbReference type="InterPro" id="IPR036811">
    <property type="entry name" value="Ubol_cytC_Rdtase_hinge_dom_sf"/>
</dbReference>
<comment type="similarity">
    <text evidence="2">Belongs to the UQCRH/QCR6 family.</text>
</comment>
<keyword evidence="7" id="KW-0496">Mitochondrion</keyword>
<evidence type="ECO:0000259" key="10">
    <source>
        <dbReference type="Pfam" id="PF02320"/>
    </source>
</evidence>
<comment type="caution">
    <text evidence="11">The sequence shown here is derived from an EMBL/GenBank/DDBJ whole genome shotgun (WGS) entry which is preliminary data.</text>
</comment>
<evidence type="ECO:0000256" key="7">
    <source>
        <dbReference type="ARBA" id="ARBA00023128"/>
    </source>
</evidence>
<dbReference type="EMBL" id="BPLF01000003">
    <property type="protein sequence ID" value="GIX64640.1"/>
    <property type="molecule type" value="Genomic_DNA"/>
</dbReference>
<organism evidence="11 12">
    <name type="scientific">Babesia caballi</name>
    <dbReference type="NCBI Taxonomy" id="5871"/>
    <lineage>
        <taxon>Eukaryota</taxon>
        <taxon>Sar</taxon>
        <taxon>Alveolata</taxon>
        <taxon>Apicomplexa</taxon>
        <taxon>Aconoidasida</taxon>
        <taxon>Piroplasmida</taxon>
        <taxon>Babesiidae</taxon>
        <taxon>Babesia</taxon>
    </lineage>
</organism>
<accession>A0AAV4LY65</accession>
<evidence type="ECO:0000256" key="2">
    <source>
        <dbReference type="ARBA" id="ARBA00006498"/>
    </source>
</evidence>